<keyword evidence="2" id="KW-0813">Transport</keyword>
<comment type="caution">
    <text evidence="10">The sequence shown here is derived from an EMBL/GenBank/DDBJ whole genome shotgun (WGS) entry which is preliminary data.</text>
</comment>
<sequence>MFNFKFNPIQQVLFVSGVLFNSFVIAADNAETETTETASEKAQPTEEIQVVGSRRAYYTQITENAEKLTSMPGSMGDPIAAISALPGVIIPASGGEPAVRGSSPADNRYYIDGMPAGYIFHEFNTSIFDAQTIQDFQLYSAGFGAEYQGATGAVFDVRLRDPKKQDIAVTLDASLLRAGVFIEGQATENSAFYLSARKGLIQYFMPEQDEADEDGIRVIDPPQDSDYLAKYVWDINPQHQLTLMAVGASDYVEAELTDNFEMVALNPDFAGDAKIDNGFASQAVTWLYTPKSGHEMQWIIARYKDDMTTEWGEDYYETIDFVEQYIKGKYSFNLTNAHTVTLGGEYKNTEFAYDLNTVHFVCTEFEVNCQASRRDPIHVTHKLTTKDSTVFISDLWQINQDVSLETGLQATRNSYLDETFVHPRMALTWHLSPNLTLLSSAGRYNRFADIGTAMPEIGNPNIKQPVSNHYTFGFKGEFLENWSWQVDSYYKTFDRLPTALPQDQDPDDQYYVAQTSGDAKGVEFLLNRDRADNWYGWMSLSYSRSERTNNLTGQTSDYRLDTPVVFNMVGNYQFHSGWQLGFRFIAKSGEAYTQVVDIQPNPYFEDKYIGVYGEPYAKRLPTYARLDFRASKPFSMFGKEAEFYVDVINALNRQNVVERDLDYVRVNKTGELAIEEEQDMGIFPSVGLKVTF</sequence>
<dbReference type="Gene3D" id="2.40.170.20">
    <property type="entry name" value="TonB-dependent receptor, beta-barrel domain"/>
    <property type="match status" value="1"/>
</dbReference>
<dbReference type="AlphaFoldDB" id="W7Q8Q8"/>
<dbReference type="eggNOG" id="COG4771">
    <property type="taxonomic scope" value="Bacteria"/>
</dbReference>
<evidence type="ECO:0000256" key="3">
    <source>
        <dbReference type="ARBA" id="ARBA00022452"/>
    </source>
</evidence>
<dbReference type="OrthoDB" id="9145970at2"/>
<feature type="domain" description="TonB-dependent receptor plug" evidence="9">
    <location>
        <begin position="80"/>
        <end position="154"/>
    </location>
</feature>
<keyword evidence="7" id="KW-0998">Cell outer membrane</keyword>
<evidence type="ECO:0000256" key="4">
    <source>
        <dbReference type="ARBA" id="ARBA00022692"/>
    </source>
</evidence>
<dbReference type="InterPro" id="IPR036942">
    <property type="entry name" value="Beta-barrel_TonB_sf"/>
</dbReference>
<dbReference type="SUPFAM" id="SSF56935">
    <property type="entry name" value="Porins"/>
    <property type="match status" value="1"/>
</dbReference>
<dbReference type="PATRIC" id="fig|1328313.3.peg.3611"/>
<dbReference type="PANTHER" id="PTHR30069:SF29">
    <property type="entry name" value="HEMOGLOBIN AND HEMOGLOBIN-HAPTOGLOBIN-BINDING PROTEIN 1-RELATED"/>
    <property type="match status" value="1"/>
</dbReference>
<dbReference type="InterPro" id="IPR039426">
    <property type="entry name" value="TonB-dep_rcpt-like"/>
</dbReference>
<evidence type="ECO:0000256" key="2">
    <source>
        <dbReference type="ARBA" id="ARBA00022448"/>
    </source>
</evidence>
<accession>W7Q8Q8</accession>
<organism evidence="10 11">
    <name type="scientific">Catenovulum agarivorans DS-2</name>
    <dbReference type="NCBI Taxonomy" id="1328313"/>
    <lineage>
        <taxon>Bacteria</taxon>
        <taxon>Pseudomonadati</taxon>
        <taxon>Pseudomonadota</taxon>
        <taxon>Gammaproteobacteria</taxon>
        <taxon>Alteromonadales</taxon>
        <taxon>Alteromonadaceae</taxon>
        <taxon>Catenovulum</taxon>
    </lineage>
</organism>
<reference evidence="10 11" key="1">
    <citation type="journal article" date="2014" name="Genome Announc.">
        <title>Draft Genome Sequence of the Agar-Degrading Bacterium Catenovulum sp. Strain DS-2, Isolated from Intestines of Haliotis diversicolor.</title>
        <authorList>
            <person name="Shan D."/>
            <person name="Li X."/>
            <person name="Gu Z."/>
            <person name="Wei G."/>
            <person name="Gao Z."/>
            <person name="Shao Z."/>
        </authorList>
    </citation>
    <scope>NUCLEOTIDE SEQUENCE [LARGE SCALE GENOMIC DNA]</scope>
    <source>
        <strain evidence="10 11">DS-2</strain>
    </source>
</reference>
<dbReference type="Pfam" id="PF07715">
    <property type="entry name" value="Plug"/>
    <property type="match status" value="1"/>
</dbReference>
<evidence type="ECO:0000259" key="9">
    <source>
        <dbReference type="Pfam" id="PF07715"/>
    </source>
</evidence>
<dbReference type="GO" id="GO:0044718">
    <property type="term" value="P:siderophore transmembrane transport"/>
    <property type="evidence" value="ECO:0007669"/>
    <property type="project" value="TreeGrafter"/>
</dbReference>
<evidence type="ECO:0000256" key="7">
    <source>
        <dbReference type="ARBA" id="ARBA00023237"/>
    </source>
</evidence>
<keyword evidence="10" id="KW-0675">Receptor</keyword>
<dbReference type="GO" id="GO:0015344">
    <property type="term" value="F:siderophore uptake transmembrane transporter activity"/>
    <property type="evidence" value="ECO:0007669"/>
    <property type="project" value="TreeGrafter"/>
</dbReference>
<proteinExistence type="predicted"/>
<comment type="subcellular location">
    <subcellularLocation>
        <location evidence="1">Cell outer membrane</location>
        <topology evidence="1">Multi-pass membrane protein</topology>
    </subcellularLocation>
</comment>
<dbReference type="Proteomes" id="UP000019276">
    <property type="component" value="Unassembled WGS sequence"/>
</dbReference>
<evidence type="ECO:0000256" key="8">
    <source>
        <dbReference type="SAM" id="SignalP"/>
    </source>
</evidence>
<dbReference type="EMBL" id="ARZY01000048">
    <property type="protein sequence ID" value="EWH08391.1"/>
    <property type="molecule type" value="Genomic_DNA"/>
</dbReference>
<evidence type="ECO:0000313" key="10">
    <source>
        <dbReference type="EMBL" id="EWH08391.1"/>
    </source>
</evidence>
<evidence type="ECO:0000313" key="11">
    <source>
        <dbReference type="Proteomes" id="UP000019276"/>
    </source>
</evidence>
<gene>
    <name evidence="10" type="ORF">DS2_17657</name>
</gene>
<name>W7Q8Q8_9ALTE</name>
<protein>
    <submittedName>
        <fullName evidence="10">Outer membrane receptor proteins mostly Fe transport-like protein</fullName>
    </submittedName>
</protein>
<feature type="chain" id="PRO_5004897827" evidence="8">
    <location>
        <begin position="27"/>
        <end position="692"/>
    </location>
</feature>
<feature type="signal peptide" evidence="8">
    <location>
        <begin position="1"/>
        <end position="26"/>
    </location>
</feature>
<evidence type="ECO:0000256" key="1">
    <source>
        <dbReference type="ARBA" id="ARBA00004571"/>
    </source>
</evidence>
<keyword evidence="6" id="KW-0472">Membrane</keyword>
<dbReference type="GO" id="GO:0009279">
    <property type="term" value="C:cell outer membrane"/>
    <property type="evidence" value="ECO:0007669"/>
    <property type="project" value="UniProtKB-SubCell"/>
</dbReference>
<keyword evidence="3" id="KW-1134">Transmembrane beta strand</keyword>
<evidence type="ECO:0000256" key="5">
    <source>
        <dbReference type="ARBA" id="ARBA00022729"/>
    </source>
</evidence>
<dbReference type="RefSeq" id="WP_081754327.1">
    <property type="nucleotide sequence ID" value="NZ_ARZY01000048.1"/>
</dbReference>
<evidence type="ECO:0000256" key="6">
    <source>
        <dbReference type="ARBA" id="ARBA00023136"/>
    </source>
</evidence>
<keyword evidence="11" id="KW-1185">Reference proteome</keyword>
<keyword evidence="5 8" id="KW-0732">Signal</keyword>
<keyword evidence="4" id="KW-0812">Transmembrane</keyword>
<dbReference type="PANTHER" id="PTHR30069">
    <property type="entry name" value="TONB-DEPENDENT OUTER MEMBRANE RECEPTOR"/>
    <property type="match status" value="1"/>
</dbReference>
<dbReference type="InterPro" id="IPR012910">
    <property type="entry name" value="Plug_dom"/>
</dbReference>
<dbReference type="STRING" id="1328313.DS2_17657"/>